<proteinExistence type="predicted"/>
<protein>
    <submittedName>
        <fullName evidence="1">Uncharacterized protein</fullName>
    </submittedName>
</protein>
<keyword evidence="2" id="KW-1185">Reference proteome</keyword>
<evidence type="ECO:0000313" key="2">
    <source>
        <dbReference type="Proteomes" id="UP000652761"/>
    </source>
</evidence>
<gene>
    <name evidence="1" type="ORF">Taro_021117</name>
</gene>
<accession>A0A843UQI2</accession>
<comment type="caution">
    <text evidence="1">The sequence shown here is derived from an EMBL/GenBank/DDBJ whole genome shotgun (WGS) entry which is preliminary data.</text>
</comment>
<name>A0A843UQI2_COLES</name>
<sequence length="78" mass="8744">MGLTLATKPAKPGSTGIRKMHNKFLVAGEQEIIHNKLFFFPVVFTATCTDHHLEVDQRACRVFGLQRRCVRLVPPAVV</sequence>
<evidence type="ECO:0000313" key="1">
    <source>
        <dbReference type="EMBL" id="MQL88562.1"/>
    </source>
</evidence>
<reference evidence="1" key="1">
    <citation type="submission" date="2017-07" db="EMBL/GenBank/DDBJ databases">
        <title>Taro Niue Genome Assembly and Annotation.</title>
        <authorList>
            <person name="Atibalentja N."/>
            <person name="Keating K."/>
            <person name="Fields C.J."/>
        </authorList>
    </citation>
    <scope>NUCLEOTIDE SEQUENCE</scope>
    <source>
        <strain evidence="1">Niue_2</strain>
        <tissue evidence="1">Leaf</tissue>
    </source>
</reference>
<dbReference type="EMBL" id="NMUH01001068">
    <property type="protein sequence ID" value="MQL88562.1"/>
    <property type="molecule type" value="Genomic_DNA"/>
</dbReference>
<dbReference type="AlphaFoldDB" id="A0A843UQI2"/>
<dbReference type="Proteomes" id="UP000652761">
    <property type="component" value="Unassembled WGS sequence"/>
</dbReference>
<organism evidence="1 2">
    <name type="scientific">Colocasia esculenta</name>
    <name type="common">Wild taro</name>
    <name type="synonym">Arum esculentum</name>
    <dbReference type="NCBI Taxonomy" id="4460"/>
    <lineage>
        <taxon>Eukaryota</taxon>
        <taxon>Viridiplantae</taxon>
        <taxon>Streptophyta</taxon>
        <taxon>Embryophyta</taxon>
        <taxon>Tracheophyta</taxon>
        <taxon>Spermatophyta</taxon>
        <taxon>Magnoliopsida</taxon>
        <taxon>Liliopsida</taxon>
        <taxon>Araceae</taxon>
        <taxon>Aroideae</taxon>
        <taxon>Colocasieae</taxon>
        <taxon>Colocasia</taxon>
    </lineage>
</organism>